<dbReference type="EMBL" id="JARAOO010000006">
    <property type="protein sequence ID" value="KAJ7966620.1"/>
    <property type="molecule type" value="Genomic_DNA"/>
</dbReference>
<gene>
    <name evidence="2" type="ORF">O6P43_016065</name>
</gene>
<proteinExistence type="predicted"/>
<dbReference type="GO" id="GO:0042752">
    <property type="term" value="P:regulation of circadian rhythm"/>
    <property type="evidence" value="ECO:0007669"/>
    <property type="project" value="InterPro"/>
</dbReference>
<name>A0AAD7LYE0_QUISA</name>
<dbReference type="InterPro" id="IPR044678">
    <property type="entry name" value="COR27/28"/>
</dbReference>
<comment type="caution">
    <text evidence="2">The sequence shown here is derived from an EMBL/GenBank/DDBJ whole genome shotgun (WGS) entry which is preliminary data.</text>
</comment>
<dbReference type="PANTHER" id="PTHR33676">
    <property type="entry name" value="COLD REGULATED PROTEIN 27"/>
    <property type="match status" value="1"/>
</dbReference>
<dbReference type="KEGG" id="qsa:O6P43_016065"/>
<feature type="region of interest" description="Disordered" evidence="1">
    <location>
        <begin position="1"/>
        <end position="45"/>
    </location>
</feature>
<reference evidence="2" key="1">
    <citation type="journal article" date="2023" name="Science">
        <title>Elucidation of the pathway for biosynthesis of saponin adjuvants from the soapbark tree.</title>
        <authorList>
            <person name="Reed J."/>
            <person name="Orme A."/>
            <person name="El-Demerdash A."/>
            <person name="Owen C."/>
            <person name="Martin L.B.B."/>
            <person name="Misra R.C."/>
            <person name="Kikuchi S."/>
            <person name="Rejzek M."/>
            <person name="Martin A.C."/>
            <person name="Harkess A."/>
            <person name="Leebens-Mack J."/>
            <person name="Louveau T."/>
            <person name="Stephenson M.J."/>
            <person name="Osbourn A."/>
        </authorList>
    </citation>
    <scope>NUCLEOTIDE SEQUENCE</scope>
    <source>
        <strain evidence="2">S10</strain>
    </source>
</reference>
<evidence type="ECO:0000313" key="2">
    <source>
        <dbReference type="EMBL" id="KAJ7966620.1"/>
    </source>
</evidence>
<evidence type="ECO:0000313" key="3">
    <source>
        <dbReference type="Proteomes" id="UP001163823"/>
    </source>
</evidence>
<organism evidence="2 3">
    <name type="scientific">Quillaja saponaria</name>
    <name type="common">Soap bark tree</name>
    <dbReference type="NCBI Taxonomy" id="32244"/>
    <lineage>
        <taxon>Eukaryota</taxon>
        <taxon>Viridiplantae</taxon>
        <taxon>Streptophyta</taxon>
        <taxon>Embryophyta</taxon>
        <taxon>Tracheophyta</taxon>
        <taxon>Spermatophyta</taxon>
        <taxon>Magnoliopsida</taxon>
        <taxon>eudicotyledons</taxon>
        <taxon>Gunneridae</taxon>
        <taxon>Pentapetalae</taxon>
        <taxon>rosids</taxon>
        <taxon>fabids</taxon>
        <taxon>Fabales</taxon>
        <taxon>Quillajaceae</taxon>
        <taxon>Quillaja</taxon>
    </lineage>
</organism>
<feature type="compositionally biased region" description="Basic and acidic residues" evidence="1">
    <location>
        <begin position="1"/>
        <end position="11"/>
    </location>
</feature>
<dbReference type="AlphaFoldDB" id="A0AAD7LYE0"/>
<evidence type="ECO:0000256" key="1">
    <source>
        <dbReference type="SAM" id="MobiDB-lite"/>
    </source>
</evidence>
<protein>
    <submittedName>
        <fullName evidence="2">Cold regulated protein</fullName>
    </submittedName>
</protein>
<keyword evidence="3" id="KW-1185">Reference proteome</keyword>
<accession>A0AAD7LYE0</accession>
<dbReference type="Proteomes" id="UP001163823">
    <property type="component" value="Chromosome 6"/>
</dbReference>
<dbReference type="PANTHER" id="PTHR33676:SF3">
    <property type="entry name" value="COLD-REGULATED PROTEIN 27"/>
    <property type="match status" value="1"/>
</dbReference>
<sequence>MTRNSIARETRTSSSTNGIASDESGSGPDKPASVQGTLEADSLPTAEWTDEKHSLYLKSMEASFVNQLYNSMDTLGWSSRQEKLSTESHVNSPSTSGQFKVHRGGYWQRINFERSKSQINRTNECHDFLANPWVQRFRYASKHQCVTSPILQENAASTGCALATTSKQLHLCDTHKCHQDMVCSNAVAEVSDQNFVDDGVEGDNRKVKNNPKRTKTLIPGVSGNDQVVPLRGAPTRQDVPRKCISASRNITCSSEWKAEDR</sequence>
<dbReference type="GO" id="GO:0009409">
    <property type="term" value="P:response to cold"/>
    <property type="evidence" value="ECO:0007669"/>
    <property type="project" value="InterPro"/>
</dbReference>